<evidence type="ECO:0000256" key="4">
    <source>
        <dbReference type="ARBA" id="ARBA00022801"/>
    </source>
</evidence>
<dbReference type="Gene3D" id="1.20.140.40">
    <property type="entry name" value="Invertase/pectin methylesterase inhibitor family protein"/>
    <property type="match status" value="1"/>
</dbReference>
<sequence>MLASRGTDEDAGSSRGRRVIPVAPILLGSALILLVLVASTTGPAFHSTGYATLRNIFQQVMDDAPLTISHLKEIATLPSASILRHEDTEEYTRQQERAIVCKYTSLPSVCKNELWSFPIEETESPLKIVGSVLTQASRLVSQAFGVATRISTQKGISLLEEQCATDCATLLLGVEDHVLLAHHRLSTLEDGAFNSSSVSPDILDVKVWLSTAFSYQAACTDNFEVAPGSVAQEVMSSLSKLRSVLAMSMELTDGLSRFGNAFSSWPPPNVVDDNVETVTGQSKTGSRAETSQDELFLHGIDESNGFPYWVSPSDRTLLQSSPSAITANAVVAKDGSGKYTTVAAAVSAIPSSFSGRYVIYIKTGVYNEVLNVTKDKKNITFVGDGIGKTVITGNRNVASGDYNTYRTSTVGIDGSGFYAVNMTFRNTAGPDGHQAVALRAAADYLVFYLCSFEGYQDTLYALSSRQFYRECQIYGTVDYMFGNAVAVFQNCALWARKPNQGQQNTYTAQGRELSADVSGYSFHNCALKPDSSLAQAEYTVQTYLGRPWKAYSRTVFLQSELQSLIQPQGWLPWNASNPFTDTVYYGEYGNRGAGADTSKRVSWGGVHPAMSKTDASKFSLASFLGMQSWLDALGVPYQANLS</sequence>
<accession>A0A8T2RS40</accession>
<evidence type="ECO:0000313" key="8">
    <source>
        <dbReference type="EMBL" id="KAH7298338.1"/>
    </source>
</evidence>
<keyword evidence="9" id="KW-1185">Reference proteome</keyword>
<keyword evidence="6" id="KW-1133">Transmembrane helix</keyword>
<dbReference type="GO" id="GO:0004857">
    <property type="term" value="F:enzyme inhibitor activity"/>
    <property type="evidence" value="ECO:0007669"/>
    <property type="project" value="InterPro"/>
</dbReference>
<organism evidence="8 9">
    <name type="scientific">Ceratopteris richardii</name>
    <name type="common">Triangle waterfern</name>
    <dbReference type="NCBI Taxonomy" id="49495"/>
    <lineage>
        <taxon>Eukaryota</taxon>
        <taxon>Viridiplantae</taxon>
        <taxon>Streptophyta</taxon>
        <taxon>Embryophyta</taxon>
        <taxon>Tracheophyta</taxon>
        <taxon>Polypodiopsida</taxon>
        <taxon>Polypodiidae</taxon>
        <taxon>Polypodiales</taxon>
        <taxon>Pteridineae</taxon>
        <taxon>Pteridaceae</taxon>
        <taxon>Parkerioideae</taxon>
        <taxon>Ceratopteris</taxon>
    </lineage>
</organism>
<dbReference type="GO" id="GO:0042545">
    <property type="term" value="P:cell wall modification"/>
    <property type="evidence" value="ECO:0007669"/>
    <property type="project" value="InterPro"/>
</dbReference>
<keyword evidence="6" id="KW-0472">Membrane</keyword>
<feature type="transmembrane region" description="Helical" evidence="6">
    <location>
        <begin position="20"/>
        <end position="38"/>
    </location>
</feature>
<comment type="similarity">
    <text evidence="2">In the N-terminal section; belongs to the PMEI family.</text>
</comment>
<evidence type="ECO:0000256" key="6">
    <source>
        <dbReference type="SAM" id="Phobius"/>
    </source>
</evidence>
<evidence type="ECO:0000313" key="9">
    <source>
        <dbReference type="Proteomes" id="UP000825935"/>
    </source>
</evidence>
<dbReference type="InterPro" id="IPR000070">
    <property type="entry name" value="Pectinesterase_cat"/>
</dbReference>
<dbReference type="SMART" id="SM00856">
    <property type="entry name" value="PMEI"/>
    <property type="match status" value="1"/>
</dbReference>
<comment type="caution">
    <text evidence="8">The sequence shown here is derived from an EMBL/GenBank/DDBJ whole genome shotgun (WGS) entry which is preliminary data.</text>
</comment>
<dbReference type="InterPro" id="IPR011050">
    <property type="entry name" value="Pectin_lyase_fold/virulence"/>
</dbReference>
<comment type="pathway">
    <text evidence="1">Glycan metabolism; pectin degradation; 2-dehydro-3-deoxy-D-gluconate from pectin: step 1/5.</text>
</comment>
<keyword evidence="5" id="KW-0063">Aspartyl esterase</keyword>
<evidence type="ECO:0000256" key="2">
    <source>
        <dbReference type="ARBA" id="ARBA00006027"/>
    </source>
</evidence>
<dbReference type="Gene3D" id="2.160.20.10">
    <property type="entry name" value="Single-stranded right-handed beta-helix, Pectin lyase-like"/>
    <property type="match status" value="1"/>
</dbReference>
<dbReference type="AlphaFoldDB" id="A0A8T2RS40"/>
<dbReference type="PANTHER" id="PTHR31707">
    <property type="entry name" value="PECTINESTERASE"/>
    <property type="match status" value="1"/>
</dbReference>
<dbReference type="InterPro" id="IPR035513">
    <property type="entry name" value="Invertase/methylesterase_inhib"/>
</dbReference>
<protein>
    <recommendedName>
        <fullName evidence="7">Pectinesterase inhibitor domain-containing protein</fullName>
    </recommendedName>
</protein>
<dbReference type="EMBL" id="CM035430">
    <property type="protein sequence ID" value="KAH7298338.1"/>
    <property type="molecule type" value="Genomic_DNA"/>
</dbReference>
<dbReference type="SUPFAM" id="SSF51126">
    <property type="entry name" value="Pectin lyase-like"/>
    <property type="match status" value="1"/>
</dbReference>
<proteinExistence type="inferred from homology"/>
<dbReference type="FunFam" id="2.160.20.10:FF:000001">
    <property type="entry name" value="Pectinesterase"/>
    <property type="match status" value="1"/>
</dbReference>
<dbReference type="CDD" id="cd15798">
    <property type="entry name" value="PMEI-like_3"/>
    <property type="match status" value="1"/>
</dbReference>
<reference evidence="8" key="1">
    <citation type="submission" date="2021-08" db="EMBL/GenBank/DDBJ databases">
        <title>WGS assembly of Ceratopteris richardii.</title>
        <authorList>
            <person name="Marchant D.B."/>
            <person name="Chen G."/>
            <person name="Jenkins J."/>
            <person name="Shu S."/>
            <person name="Leebens-Mack J."/>
            <person name="Grimwood J."/>
            <person name="Schmutz J."/>
            <person name="Soltis P."/>
            <person name="Soltis D."/>
            <person name="Chen Z.-H."/>
        </authorList>
    </citation>
    <scope>NUCLEOTIDE SEQUENCE</scope>
    <source>
        <strain evidence="8">Whitten #5841</strain>
        <tissue evidence="8">Leaf</tissue>
    </source>
</reference>
<dbReference type="Pfam" id="PF04043">
    <property type="entry name" value="PMEI"/>
    <property type="match status" value="1"/>
</dbReference>
<dbReference type="Proteomes" id="UP000825935">
    <property type="component" value="Chromosome 25"/>
</dbReference>
<gene>
    <name evidence="8" type="ORF">KP509_25G038100</name>
</gene>
<keyword evidence="6" id="KW-0812">Transmembrane</keyword>
<dbReference type="OrthoDB" id="2019149at2759"/>
<keyword evidence="4" id="KW-0378">Hydrolase</keyword>
<feature type="domain" description="Pectinesterase inhibitor" evidence="7">
    <location>
        <begin position="92"/>
        <end position="251"/>
    </location>
</feature>
<dbReference type="NCBIfam" id="TIGR01614">
    <property type="entry name" value="PME_inhib"/>
    <property type="match status" value="1"/>
</dbReference>
<evidence type="ECO:0000256" key="5">
    <source>
        <dbReference type="ARBA" id="ARBA00023085"/>
    </source>
</evidence>
<comment type="similarity">
    <text evidence="3">In the C-terminal section; belongs to the pectinesterase family.</text>
</comment>
<dbReference type="InterPro" id="IPR012334">
    <property type="entry name" value="Pectin_lyas_fold"/>
</dbReference>
<evidence type="ECO:0000256" key="3">
    <source>
        <dbReference type="ARBA" id="ARBA00007786"/>
    </source>
</evidence>
<evidence type="ECO:0000256" key="1">
    <source>
        <dbReference type="ARBA" id="ARBA00005184"/>
    </source>
</evidence>
<dbReference type="SUPFAM" id="SSF101148">
    <property type="entry name" value="Plant invertase/pectin methylesterase inhibitor"/>
    <property type="match status" value="1"/>
</dbReference>
<dbReference type="OMA" id="MSYMAGH"/>
<dbReference type="Pfam" id="PF01095">
    <property type="entry name" value="Pectinesterase"/>
    <property type="match status" value="1"/>
</dbReference>
<dbReference type="GO" id="GO:0030599">
    <property type="term" value="F:pectinesterase activity"/>
    <property type="evidence" value="ECO:0007669"/>
    <property type="project" value="InterPro"/>
</dbReference>
<name>A0A8T2RS40_CERRI</name>
<evidence type="ECO:0000259" key="7">
    <source>
        <dbReference type="SMART" id="SM00856"/>
    </source>
</evidence>
<dbReference type="InterPro" id="IPR006501">
    <property type="entry name" value="Pectinesterase_inhib_dom"/>
</dbReference>